<evidence type="ECO:0000256" key="7">
    <source>
        <dbReference type="PIRSR" id="PIRSR036417-1"/>
    </source>
</evidence>
<keyword evidence="12" id="KW-1185">Reference proteome</keyword>
<feature type="active site" evidence="7">
    <location>
        <position position="361"/>
    </location>
</feature>
<dbReference type="InterPro" id="IPR013601">
    <property type="entry name" value="FAE1_typ3_polyketide_synth"/>
</dbReference>
<dbReference type="InterPro" id="IPR012392">
    <property type="entry name" value="3-ktacl-CoA_syn"/>
</dbReference>
<feature type="chain" id="PRO_5004550010" description="very-long-chain 3-oxoacyl-CoA synthase" evidence="8">
    <location>
        <begin position="17"/>
        <end position="457"/>
    </location>
</feature>
<dbReference type="GO" id="GO:0009922">
    <property type="term" value="F:fatty acid elongase activity"/>
    <property type="evidence" value="ECO:0007669"/>
    <property type="project" value="UniProtKB-EC"/>
</dbReference>
<feature type="active site" evidence="7">
    <location>
        <position position="159"/>
    </location>
</feature>
<dbReference type="InterPro" id="IPR016039">
    <property type="entry name" value="Thiolase-like"/>
</dbReference>
<evidence type="ECO:0000256" key="8">
    <source>
        <dbReference type="SAM" id="SignalP"/>
    </source>
</evidence>
<sequence>LCSIPLLVLIWTLLERRMHRNCYILDYQCYKPADDRKISTKFSGEVILRNKQLGIREYKFLLKAIVSSGIGEETYGPKMVFEGRETSPELSDGILEMDEFFLDSVGKLLARNGVAASEIDVLVVNVSMLAAVPSMSARIINHYGMREDVKVYNISGMGCSASLISINLVESIFRCRRNVRALVVASESLSLGWYAGRDRSMILPNCLFRVGGCAILLTNSPAMKHRAMFKLSRLVRTHHGARDESYESCLQREDEDGVSGFYLGKNLPKAATRAFSDNLKTIAPKILPVRELLRFVLLKLRHRWSRKSAAAPRPTIDFKTGVDHFCIHTGGKAVIDGVMQNLGLTEHDVEPARMTLHRFGNTSASSVWYVLGYMEAKGRLKRGDRVFMISFGAGFKCNSCVWEVVRDLAGEDGVWKEFIHGYPKRDLNNNPFLEKYGWIQDEDPDSFSVPQGYQIPD</sequence>
<dbReference type="EC" id="2.3.1.199" evidence="3"/>
<evidence type="ECO:0000256" key="1">
    <source>
        <dbReference type="ARBA" id="ARBA00005194"/>
    </source>
</evidence>
<gene>
    <name evidence="11" type="ORF">M569_12961</name>
</gene>
<feature type="non-terminal residue" evidence="11">
    <location>
        <position position="1"/>
    </location>
</feature>
<comment type="caution">
    <text evidence="11">The sequence shown here is derived from an EMBL/GenBank/DDBJ whole genome shotgun (WGS) entry which is preliminary data.</text>
</comment>
<dbReference type="GO" id="GO:0016020">
    <property type="term" value="C:membrane"/>
    <property type="evidence" value="ECO:0007669"/>
    <property type="project" value="InterPro"/>
</dbReference>
<feature type="signal peptide" evidence="8">
    <location>
        <begin position="1"/>
        <end position="16"/>
    </location>
</feature>
<dbReference type="Pfam" id="PF08392">
    <property type="entry name" value="FAE1_CUT1_RppA"/>
    <property type="match status" value="1"/>
</dbReference>
<dbReference type="Gene3D" id="3.40.47.10">
    <property type="match status" value="1"/>
</dbReference>
<evidence type="ECO:0000256" key="4">
    <source>
        <dbReference type="ARBA" id="ARBA00022679"/>
    </source>
</evidence>
<evidence type="ECO:0000256" key="2">
    <source>
        <dbReference type="ARBA" id="ARBA00005531"/>
    </source>
</evidence>
<feature type="active site" evidence="7">
    <location>
        <position position="357"/>
    </location>
</feature>
<evidence type="ECO:0000256" key="3">
    <source>
        <dbReference type="ARBA" id="ARBA00012307"/>
    </source>
</evidence>
<feature type="active site" evidence="7">
    <location>
        <position position="324"/>
    </location>
</feature>
<feature type="domain" description="Beta-ketoacyl-[acyl-carrier-protein] synthase III C-terminal" evidence="10">
    <location>
        <begin position="322"/>
        <end position="403"/>
    </location>
</feature>
<evidence type="ECO:0000313" key="11">
    <source>
        <dbReference type="EMBL" id="EPS61832.1"/>
    </source>
</evidence>
<dbReference type="OrthoDB" id="329835at2759"/>
<keyword evidence="5" id="KW-0012">Acyltransferase</keyword>
<comment type="similarity">
    <text evidence="2">Belongs to the thiolase-like superfamily. Chalcone/stilbene synthases family.</text>
</comment>
<dbReference type="SUPFAM" id="SSF53901">
    <property type="entry name" value="Thiolase-like"/>
    <property type="match status" value="1"/>
</dbReference>
<dbReference type="CDD" id="cd00831">
    <property type="entry name" value="CHS_like"/>
    <property type="match status" value="1"/>
</dbReference>
<dbReference type="UniPathway" id="UPA00094"/>
<protein>
    <recommendedName>
        <fullName evidence="3">very-long-chain 3-oxoacyl-CoA synthase</fullName>
        <ecNumber evidence="3">2.3.1.199</ecNumber>
    </recommendedName>
</protein>
<dbReference type="PANTHER" id="PTHR31561">
    <property type="entry name" value="3-KETOACYL-COA SYNTHASE"/>
    <property type="match status" value="1"/>
</dbReference>
<comment type="catalytic activity">
    <reaction evidence="6">
        <text>a very-long-chain acyl-CoA + malonyl-CoA + H(+) = a very-long-chain 3-oxoacyl-CoA + CO2 + CoA</text>
        <dbReference type="Rhea" id="RHEA:32727"/>
        <dbReference type="ChEBI" id="CHEBI:15378"/>
        <dbReference type="ChEBI" id="CHEBI:16526"/>
        <dbReference type="ChEBI" id="CHEBI:57287"/>
        <dbReference type="ChEBI" id="CHEBI:57384"/>
        <dbReference type="ChEBI" id="CHEBI:90725"/>
        <dbReference type="ChEBI" id="CHEBI:90736"/>
        <dbReference type="EC" id="2.3.1.199"/>
    </reaction>
</comment>
<dbReference type="Pfam" id="PF08541">
    <property type="entry name" value="ACP_syn_III_C"/>
    <property type="match status" value="1"/>
</dbReference>
<dbReference type="InterPro" id="IPR013747">
    <property type="entry name" value="ACP_syn_III_C"/>
</dbReference>
<evidence type="ECO:0000313" key="12">
    <source>
        <dbReference type="Proteomes" id="UP000015453"/>
    </source>
</evidence>
<dbReference type="EMBL" id="AUSU01006566">
    <property type="protein sequence ID" value="EPS61832.1"/>
    <property type="molecule type" value="Genomic_DNA"/>
</dbReference>
<dbReference type="AlphaFoldDB" id="S8DQ21"/>
<organism evidence="11 12">
    <name type="scientific">Genlisea aurea</name>
    <dbReference type="NCBI Taxonomy" id="192259"/>
    <lineage>
        <taxon>Eukaryota</taxon>
        <taxon>Viridiplantae</taxon>
        <taxon>Streptophyta</taxon>
        <taxon>Embryophyta</taxon>
        <taxon>Tracheophyta</taxon>
        <taxon>Spermatophyta</taxon>
        <taxon>Magnoliopsida</taxon>
        <taxon>eudicotyledons</taxon>
        <taxon>Gunneridae</taxon>
        <taxon>Pentapetalae</taxon>
        <taxon>asterids</taxon>
        <taxon>lamiids</taxon>
        <taxon>Lamiales</taxon>
        <taxon>Lentibulariaceae</taxon>
        <taxon>Genlisea</taxon>
    </lineage>
</organism>
<evidence type="ECO:0000259" key="10">
    <source>
        <dbReference type="Pfam" id="PF08541"/>
    </source>
</evidence>
<evidence type="ECO:0000256" key="6">
    <source>
        <dbReference type="ARBA" id="ARBA00047375"/>
    </source>
</evidence>
<accession>S8DQ21</accession>
<feature type="active site" evidence="7">
    <location>
        <position position="238"/>
    </location>
</feature>
<proteinExistence type="inferred from homology"/>
<dbReference type="GO" id="GO:0006633">
    <property type="term" value="P:fatty acid biosynthetic process"/>
    <property type="evidence" value="ECO:0007669"/>
    <property type="project" value="UniProtKB-UniPathway"/>
</dbReference>
<feature type="domain" description="FAE" evidence="9">
    <location>
        <begin position="17"/>
        <end position="299"/>
    </location>
</feature>
<evidence type="ECO:0000256" key="5">
    <source>
        <dbReference type="ARBA" id="ARBA00023315"/>
    </source>
</evidence>
<dbReference type="Proteomes" id="UP000015453">
    <property type="component" value="Unassembled WGS sequence"/>
</dbReference>
<name>S8DQ21_9LAMI</name>
<evidence type="ECO:0000259" key="9">
    <source>
        <dbReference type="Pfam" id="PF08392"/>
    </source>
</evidence>
<dbReference type="PIRSF" id="PIRSF036417">
    <property type="entry name" value="3-ktacl-CoA_syn"/>
    <property type="match status" value="1"/>
</dbReference>
<feature type="active site" evidence="7">
    <location>
        <position position="328"/>
    </location>
</feature>
<keyword evidence="8" id="KW-0732">Signal</keyword>
<comment type="pathway">
    <text evidence="1">Lipid metabolism; fatty acid biosynthesis.</text>
</comment>
<keyword evidence="4" id="KW-0808">Transferase</keyword>
<reference evidence="11 12" key="1">
    <citation type="journal article" date="2013" name="BMC Genomics">
        <title>The miniature genome of a carnivorous plant Genlisea aurea contains a low number of genes and short non-coding sequences.</title>
        <authorList>
            <person name="Leushkin E.V."/>
            <person name="Sutormin R.A."/>
            <person name="Nabieva E.R."/>
            <person name="Penin A.A."/>
            <person name="Kondrashov A.S."/>
            <person name="Logacheva M.D."/>
        </authorList>
    </citation>
    <scope>NUCLEOTIDE SEQUENCE [LARGE SCALE GENOMIC DNA]</scope>
</reference>